<feature type="compositionally biased region" description="Basic residues" evidence="1">
    <location>
        <begin position="45"/>
        <end position="55"/>
    </location>
</feature>
<dbReference type="EMBL" id="KB722664">
    <property type="protein sequence ID" value="EMS20063.1"/>
    <property type="molecule type" value="Genomic_DNA"/>
</dbReference>
<protein>
    <submittedName>
        <fullName evidence="2">Uncharacterized protein</fullName>
    </submittedName>
</protein>
<accession>M7XIQ7</accession>
<dbReference type="RefSeq" id="XP_016271182.1">
    <property type="nucleotide sequence ID" value="XM_016417530.1"/>
</dbReference>
<name>M7XIQ7_RHOT1</name>
<gene>
    <name evidence="2" type="ORF">RHTO_03861</name>
</gene>
<evidence type="ECO:0000313" key="3">
    <source>
        <dbReference type="Proteomes" id="UP000016926"/>
    </source>
</evidence>
<evidence type="ECO:0000256" key="1">
    <source>
        <dbReference type="SAM" id="MobiDB-lite"/>
    </source>
</evidence>
<reference evidence="2 3" key="1">
    <citation type="journal article" date="2012" name="Nat. Commun.">
        <title>A multi-omic map of the lipid-producing yeast Rhodosporidium toruloides.</title>
        <authorList>
            <person name="Zhu Z."/>
            <person name="Zhang S."/>
            <person name="Liu H."/>
            <person name="Shen H."/>
            <person name="Lin X."/>
            <person name="Yang F."/>
            <person name="Zhou Y.J."/>
            <person name="Jin G."/>
            <person name="Ye M."/>
            <person name="Zou H."/>
            <person name="Zou H."/>
            <person name="Zhao Z.K."/>
        </authorList>
    </citation>
    <scope>NUCLEOTIDE SEQUENCE [LARGE SCALE GENOMIC DNA]</scope>
    <source>
        <strain evidence="2 3">NP11</strain>
    </source>
</reference>
<organism evidence="2 3">
    <name type="scientific">Rhodotorula toruloides (strain NP11)</name>
    <name type="common">Yeast</name>
    <name type="synonym">Rhodosporidium toruloides</name>
    <dbReference type="NCBI Taxonomy" id="1130832"/>
    <lineage>
        <taxon>Eukaryota</taxon>
        <taxon>Fungi</taxon>
        <taxon>Dikarya</taxon>
        <taxon>Basidiomycota</taxon>
        <taxon>Pucciniomycotina</taxon>
        <taxon>Microbotryomycetes</taxon>
        <taxon>Sporidiobolales</taxon>
        <taxon>Sporidiobolaceae</taxon>
        <taxon>Rhodotorula</taxon>
    </lineage>
</organism>
<sequence length="223" mass="24897">MCQGPPLVKAPARQQHNFRLDFLASRDPPASRLPPRPSTLLSRNSRTRLRPHPPGHARESLTPSIRSASMLRSDAMGRGTDEVGIDAPRFRLESTRLGFGVAKPVEASLVSLNSVTSSQARLFSRKTRKVSGIDIFMLNIIHLADKGDIDVPKLDPFTRRERCVGLSLELPNFYRRAQQIARITDETSKEMIKKPEDLLQEVPASIRFFSSGARSASTREGKR</sequence>
<proteinExistence type="predicted"/>
<dbReference type="GeneID" id="27367874"/>
<keyword evidence="3" id="KW-1185">Reference proteome</keyword>
<dbReference type="Proteomes" id="UP000016926">
    <property type="component" value="Unassembled WGS sequence"/>
</dbReference>
<dbReference type="HOGENOM" id="CLU_1240734_0_0_1"/>
<dbReference type="AlphaFoldDB" id="M7XIQ7"/>
<feature type="region of interest" description="Disordered" evidence="1">
    <location>
        <begin position="24"/>
        <end position="66"/>
    </location>
</feature>
<evidence type="ECO:0000313" key="2">
    <source>
        <dbReference type="EMBL" id="EMS20063.1"/>
    </source>
</evidence>